<evidence type="ECO:0000256" key="9">
    <source>
        <dbReference type="SAM" id="Phobius"/>
    </source>
</evidence>
<dbReference type="OrthoDB" id="297496at2759"/>
<dbReference type="PRINTS" id="PR01333">
    <property type="entry name" value="2POREKCHANEL"/>
</dbReference>
<dbReference type="GO" id="GO:0030322">
    <property type="term" value="P:stabilization of membrane potential"/>
    <property type="evidence" value="ECO:0007669"/>
    <property type="project" value="TreeGrafter"/>
</dbReference>
<keyword evidence="12" id="KW-1185">Reference proteome</keyword>
<accession>A0A158PH76</accession>
<feature type="transmembrane region" description="Helical" evidence="9">
    <location>
        <begin position="187"/>
        <end position="212"/>
    </location>
</feature>
<protein>
    <submittedName>
        <fullName evidence="13">Ion_trans_2 domain-containing protein</fullName>
    </submittedName>
</protein>
<dbReference type="PANTHER" id="PTHR11003">
    <property type="entry name" value="POTASSIUM CHANNEL, SUBFAMILY K"/>
    <property type="match status" value="1"/>
</dbReference>
<evidence type="ECO:0000256" key="2">
    <source>
        <dbReference type="ARBA" id="ARBA00022448"/>
    </source>
</evidence>
<keyword evidence="4 9" id="KW-1133">Transmembrane helix</keyword>
<evidence type="ECO:0000256" key="5">
    <source>
        <dbReference type="ARBA" id="ARBA00023065"/>
    </source>
</evidence>
<evidence type="ECO:0000259" key="10">
    <source>
        <dbReference type="Pfam" id="PF07885"/>
    </source>
</evidence>
<dbReference type="PANTHER" id="PTHR11003:SF61">
    <property type="entry name" value="POTASSIUM CHANNEL DOMAIN-CONTAINING PROTEIN"/>
    <property type="match status" value="1"/>
</dbReference>
<proteinExistence type="inferred from homology"/>
<dbReference type="Pfam" id="PF07885">
    <property type="entry name" value="Ion_trans_2"/>
    <property type="match status" value="1"/>
</dbReference>
<evidence type="ECO:0000256" key="1">
    <source>
        <dbReference type="ARBA" id="ARBA00004141"/>
    </source>
</evidence>
<dbReference type="Gene3D" id="1.10.287.70">
    <property type="match status" value="1"/>
</dbReference>
<feature type="transmembrane region" description="Helical" evidence="9">
    <location>
        <begin position="302"/>
        <end position="324"/>
    </location>
</feature>
<evidence type="ECO:0000256" key="6">
    <source>
        <dbReference type="ARBA" id="ARBA00023136"/>
    </source>
</evidence>
<dbReference type="GO" id="GO:0005886">
    <property type="term" value="C:plasma membrane"/>
    <property type="evidence" value="ECO:0007669"/>
    <property type="project" value="TreeGrafter"/>
</dbReference>
<organism evidence="13">
    <name type="scientific">Angiostrongylus costaricensis</name>
    <name type="common">Nematode worm</name>
    <dbReference type="NCBI Taxonomy" id="334426"/>
    <lineage>
        <taxon>Eukaryota</taxon>
        <taxon>Metazoa</taxon>
        <taxon>Ecdysozoa</taxon>
        <taxon>Nematoda</taxon>
        <taxon>Chromadorea</taxon>
        <taxon>Rhabditida</taxon>
        <taxon>Rhabditina</taxon>
        <taxon>Rhabditomorpha</taxon>
        <taxon>Strongyloidea</taxon>
        <taxon>Metastrongylidae</taxon>
        <taxon>Angiostrongylus</taxon>
    </lineage>
</organism>
<dbReference type="InterPro" id="IPR003280">
    <property type="entry name" value="2pore_dom_K_chnl"/>
</dbReference>
<dbReference type="STRING" id="334426.A0A158PH76"/>
<feature type="transmembrane region" description="Helical" evidence="9">
    <location>
        <begin position="154"/>
        <end position="175"/>
    </location>
</feature>
<evidence type="ECO:0000256" key="3">
    <source>
        <dbReference type="ARBA" id="ARBA00022692"/>
    </source>
</evidence>
<dbReference type="Proteomes" id="UP000267027">
    <property type="component" value="Unassembled WGS sequence"/>
</dbReference>
<evidence type="ECO:0000256" key="7">
    <source>
        <dbReference type="ARBA" id="ARBA00023303"/>
    </source>
</evidence>
<dbReference type="SUPFAM" id="SSF81324">
    <property type="entry name" value="Voltage-gated potassium channels"/>
    <property type="match status" value="1"/>
</dbReference>
<reference evidence="11 12" key="2">
    <citation type="submission" date="2018-11" db="EMBL/GenBank/DDBJ databases">
        <authorList>
            <consortium name="Pathogen Informatics"/>
        </authorList>
    </citation>
    <scope>NUCLEOTIDE SEQUENCE [LARGE SCALE GENOMIC DNA]</scope>
    <source>
        <strain evidence="11 12">Costa Rica</strain>
    </source>
</reference>
<evidence type="ECO:0000313" key="13">
    <source>
        <dbReference type="WBParaSite" id="ACOC_0000609701-mRNA-1"/>
    </source>
</evidence>
<evidence type="ECO:0000256" key="8">
    <source>
        <dbReference type="RuleBase" id="RU003857"/>
    </source>
</evidence>
<keyword evidence="3 8" id="KW-0812">Transmembrane</keyword>
<keyword evidence="2 8" id="KW-0813">Transport</keyword>
<feature type="domain" description="Potassium channel" evidence="10">
    <location>
        <begin position="152"/>
        <end position="208"/>
    </location>
</feature>
<reference evidence="13" key="1">
    <citation type="submission" date="2016-04" db="UniProtKB">
        <authorList>
            <consortium name="WormBaseParasite"/>
        </authorList>
    </citation>
    <scope>IDENTIFICATION</scope>
</reference>
<evidence type="ECO:0000313" key="11">
    <source>
        <dbReference type="EMBL" id="VDM57683.1"/>
    </source>
</evidence>
<dbReference type="AlphaFoldDB" id="A0A158PH76"/>
<evidence type="ECO:0000256" key="4">
    <source>
        <dbReference type="ARBA" id="ARBA00022989"/>
    </source>
</evidence>
<comment type="subcellular location">
    <subcellularLocation>
        <location evidence="1">Membrane</location>
        <topology evidence="1">Multi-pass membrane protein</topology>
    </subcellularLocation>
</comment>
<dbReference type="WBParaSite" id="ACOC_0000609701-mRNA-1">
    <property type="protein sequence ID" value="ACOC_0000609701-mRNA-1"/>
    <property type="gene ID" value="ACOC_0000609701"/>
</dbReference>
<sequence>MPKTSTARKSVRGRTTLLTVHSTANEAEPPSASNLGDYDVEMGSSQTALMHKRPWLSVLSAPFRFILIKFKLLFVIAFYSVFGAWMFMTLEVPTDLAAKEEAYHARLIARDVMILNLRDIHQNNKEDREERWKESILSFENDLGLDEPVRETAWTFWMAFLYAGTIYTTIGYGNIACATTAGKVATICYSMIGIPIMLVILNDLGSLLLIWVKYIANNTCDLLLFFAVRMGAIGLKENSDRRLRYIFISRKLANAGILSTASVSTTVTQEEQDGNIEEPSPDPPIFSALFGLGDVTPDHPEYMIATFGVVVVGLSLVSVCIDVVKEKIELMYMALLKKLLQDYMEAVKNGDPNAAAGMMAGFQGKAKFLLPLISKAQGTRVMNRFKEDCTAKGINPPAVLVDLDPNTGVPAFANANKEDFHEYIEHTEGLQPNLKAISCAVQVSTSITDRENQTTMIETAEVDMQTMGVFNFNTEDSYCQARVQSKAVQPDVSLVRFIEDSETDFLHSSAFTTGIGDIIVEDVGKEAESISKAEPTQHVRFMKSTGEQPGQTEELKRIATSEVSRFAVKLEGGPQALTQRVTMPNAEADIVDEPERISEVNVTLTFVKKPVDEHGVVINDLDEQSQEKLEEDDVFLNDSDLDDIEEFLESLVELDRVEESIYGKNHREFAYAEILRETGTQTGELLMFTKDVQAYYF</sequence>
<keyword evidence="6 9" id="KW-0472">Membrane</keyword>
<keyword evidence="7 8" id="KW-0407">Ion channel</keyword>
<comment type="similarity">
    <text evidence="8">Belongs to the two pore domain potassium channel (TC 1.A.1.8) family.</text>
</comment>
<name>A0A158PH76_ANGCS</name>
<keyword evidence="5 8" id="KW-0406">Ion transport</keyword>
<gene>
    <name evidence="11" type="ORF">ACOC_LOCUS6098</name>
</gene>
<feature type="transmembrane region" description="Helical" evidence="9">
    <location>
        <begin position="72"/>
        <end position="90"/>
    </location>
</feature>
<evidence type="ECO:0000313" key="12">
    <source>
        <dbReference type="Proteomes" id="UP000267027"/>
    </source>
</evidence>
<dbReference type="EMBL" id="UYYA01003919">
    <property type="protein sequence ID" value="VDM57683.1"/>
    <property type="molecule type" value="Genomic_DNA"/>
</dbReference>
<dbReference type="GO" id="GO:0015271">
    <property type="term" value="F:outward rectifier potassium channel activity"/>
    <property type="evidence" value="ECO:0007669"/>
    <property type="project" value="TreeGrafter"/>
</dbReference>
<dbReference type="InterPro" id="IPR013099">
    <property type="entry name" value="K_chnl_dom"/>
</dbReference>
<dbReference type="GO" id="GO:0022841">
    <property type="term" value="F:potassium ion leak channel activity"/>
    <property type="evidence" value="ECO:0007669"/>
    <property type="project" value="TreeGrafter"/>
</dbReference>